<evidence type="ECO:0000313" key="1">
    <source>
        <dbReference type="EMBL" id="MTW06236.1"/>
    </source>
</evidence>
<dbReference type="Proteomes" id="UP000484015">
    <property type="component" value="Unassembled WGS sequence"/>
</dbReference>
<comment type="caution">
    <text evidence="1">The sequence shown here is derived from an EMBL/GenBank/DDBJ whole genome shotgun (WGS) entry which is preliminary data.</text>
</comment>
<reference evidence="1 2" key="1">
    <citation type="submission" date="2019-11" db="EMBL/GenBank/DDBJ databases">
        <title>Type strains purchased from KCTC, JCM and DSMZ.</title>
        <authorList>
            <person name="Lu H."/>
        </authorList>
    </citation>
    <scope>NUCLEOTIDE SEQUENCE [LARGE SCALE GENOMIC DNA]</scope>
    <source>
        <strain evidence="1 2">KCTC 42409</strain>
    </source>
</reference>
<dbReference type="InterPro" id="IPR029033">
    <property type="entry name" value="His_PPase_superfam"/>
</dbReference>
<accession>A0A6L6Q9Y4</accession>
<dbReference type="OrthoDB" id="5296884at2"/>
<evidence type="ECO:0000313" key="2">
    <source>
        <dbReference type="Proteomes" id="UP000484015"/>
    </source>
</evidence>
<name>A0A6L6Q9Y4_9BURK</name>
<sequence>MRLILIRHPQPQAQPGMCYGSTDLPAMPGEAERALAALHSSAILPEAAPLYSSPLQRCAALASLLGRPIFDARLRELHFGSWEMHHWDTIPRHDIDAWAADMAHYRPGGGESATEAAQRVLAFRTELLQQPHGDAIIVCHAGTIRLLSAYEPGISAQETALRAARAAHRIGYGEAVIVEAVR</sequence>
<dbReference type="Gene3D" id="3.40.50.1240">
    <property type="entry name" value="Phosphoglycerate mutase-like"/>
    <property type="match status" value="1"/>
</dbReference>
<dbReference type="CDD" id="cd07067">
    <property type="entry name" value="HP_PGM_like"/>
    <property type="match status" value="1"/>
</dbReference>
<organism evidence="1 2">
    <name type="scientific">Pseudoduganella ginsengisoli</name>
    <dbReference type="NCBI Taxonomy" id="1462440"/>
    <lineage>
        <taxon>Bacteria</taxon>
        <taxon>Pseudomonadati</taxon>
        <taxon>Pseudomonadota</taxon>
        <taxon>Betaproteobacteria</taxon>
        <taxon>Burkholderiales</taxon>
        <taxon>Oxalobacteraceae</taxon>
        <taxon>Telluria group</taxon>
        <taxon>Pseudoduganella</taxon>
    </lineage>
</organism>
<protein>
    <submittedName>
        <fullName evidence="1">Phosphoglycerate mutase</fullName>
    </submittedName>
</protein>
<dbReference type="InterPro" id="IPR013078">
    <property type="entry name" value="His_Pase_superF_clade-1"/>
</dbReference>
<dbReference type="EMBL" id="WNLA01000045">
    <property type="protein sequence ID" value="MTW06236.1"/>
    <property type="molecule type" value="Genomic_DNA"/>
</dbReference>
<dbReference type="Pfam" id="PF00300">
    <property type="entry name" value="His_Phos_1"/>
    <property type="match status" value="1"/>
</dbReference>
<dbReference type="SUPFAM" id="SSF53254">
    <property type="entry name" value="Phosphoglycerate mutase-like"/>
    <property type="match status" value="1"/>
</dbReference>
<dbReference type="RefSeq" id="WP_155442569.1">
    <property type="nucleotide sequence ID" value="NZ_WNLA01000045.1"/>
</dbReference>
<dbReference type="AlphaFoldDB" id="A0A6L6Q9Y4"/>
<keyword evidence="2" id="KW-1185">Reference proteome</keyword>
<proteinExistence type="predicted"/>
<dbReference type="SMART" id="SM00855">
    <property type="entry name" value="PGAM"/>
    <property type="match status" value="1"/>
</dbReference>
<gene>
    <name evidence="1" type="ORF">GM668_29590</name>
</gene>